<comment type="caution">
    <text evidence="2">The sequence shown here is derived from an EMBL/GenBank/DDBJ whole genome shotgun (WGS) entry which is preliminary data.</text>
</comment>
<feature type="transmembrane region" description="Helical" evidence="1">
    <location>
        <begin position="40"/>
        <end position="60"/>
    </location>
</feature>
<dbReference type="RefSeq" id="WP_378194487.1">
    <property type="nucleotide sequence ID" value="NZ_JBHMBK010000012.1"/>
</dbReference>
<keyword evidence="1" id="KW-0812">Transmembrane</keyword>
<reference evidence="2 3" key="1">
    <citation type="submission" date="2024-09" db="EMBL/GenBank/DDBJ databases">
        <authorList>
            <person name="Sun Q."/>
            <person name="Mori K."/>
        </authorList>
    </citation>
    <scope>NUCLEOTIDE SEQUENCE [LARGE SCALE GENOMIC DNA]</scope>
    <source>
        <strain evidence="2 3">JCM 13852</strain>
    </source>
</reference>
<keyword evidence="1" id="KW-1133">Transmembrane helix</keyword>
<proteinExistence type="predicted"/>
<organism evidence="2 3">
    <name type="scientific">Amycolatopsis plumensis</name>
    <dbReference type="NCBI Taxonomy" id="236508"/>
    <lineage>
        <taxon>Bacteria</taxon>
        <taxon>Bacillati</taxon>
        <taxon>Actinomycetota</taxon>
        <taxon>Actinomycetes</taxon>
        <taxon>Pseudonocardiales</taxon>
        <taxon>Pseudonocardiaceae</taxon>
        <taxon>Amycolatopsis</taxon>
    </lineage>
</organism>
<dbReference type="EMBL" id="JBHMBK010000012">
    <property type="protein sequence ID" value="MFB9686010.1"/>
    <property type="molecule type" value="Genomic_DNA"/>
</dbReference>
<gene>
    <name evidence="2" type="ORF">ACFFTO_17580</name>
</gene>
<feature type="transmembrane region" description="Helical" evidence="1">
    <location>
        <begin position="12"/>
        <end position="34"/>
    </location>
</feature>
<dbReference type="Proteomes" id="UP001589535">
    <property type="component" value="Unassembled WGS sequence"/>
</dbReference>
<sequence>MPQNRPQIRLLLGFAVAGIFTVVGAVIALLALVFGDDSAATAAVISGVGGITLSILAILIRRGMKVTRREVASKVHAFGSVGQLLPAEVRDEYREEWAAWMADLRADGTPRLRRWMELLSLVLIAVPRLAISLRWAAVRRAADR</sequence>
<name>A0ABV5U5R2_9PSEU</name>
<evidence type="ECO:0000313" key="2">
    <source>
        <dbReference type="EMBL" id="MFB9686010.1"/>
    </source>
</evidence>
<evidence type="ECO:0000313" key="3">
    <source>
        <dbReference type="Proteomes" id="UP001589535"/>
    </source>
</evidence>
<keyword evidence="3" id="KW-1185">Reference proteome</keyword>
<evidence type="ECO:0000256" key="1">
    <source>
        <dbReference type="SAM" id="Phobius"/>
    </source>
</evidence>
<accession>A0ABV5U5R2</accession>
<protein>
    <submittedName>
        <fullName evidence="2">Uncharacterized protein</fullName>
    </submittedName>
</protein>
<keyword evidence="1" id="KW-0472">Membrane</keyword>